<feature type="transmembrane region" description="Helical" evidence="2">
    <location>
        <begin position="33"/>
        <end position="50"/>
    </location>
</feature>
<dbReference type="RefSeq" id="WP_072838829.1">
    <property type="nucleotide sequence ID" value="NZ_FQVF01000005.1"/>
</dbReference>
<dbReference type="Proteomes" id="UP000184517">
    <property type="component" value="Unassembled WGS sequence"/>
</dbReference>
<keyword evidence="5" id="KW-0406">Ion transport</keyword>
<sequence>MNSLSLLLKKKNSRRQFRKKVHLHETGDLNKRLMLLAGVIAIHSLAMVFFEDLNWWQAFWLTMTSASTTGYGDISAATFWGQFSTVVLIYGMGITLLAQIASDYVEIRLMRKEMRIKGRMKWDDMQNHILIINTPKYDAERYLGLLINQISQTPELVDIPIQILTKAFPEGLPLNLRSQGVVHHTGDALEDGMLESAGTHKAKYIIVLCQDAQDSHSDSLTFDALHRVQALNTSAFVMAEAINDSNRPRFKAAGANAVIRPVRAYPEMLVRSLIAPGTEQVLEDLFRHQGDHTIRLDVEITGVTWAKIVTTLIQKDVGTALGYVNKDGDIITHPQTYSLIDAQGLIVLINDDQEIPSLAEIGLFFNE</sequence>
<dbReference type="Pfam" id="PF07885">
    <property type="entry name" value="Ion_trans_2"/>
    <property type="match status" value="1"/>
</dbReference>
<dbReference type="SUPFAM" id="SSF51735">
    <property type="entry name" value="NAD(P)-binding Rossmann-fold domains"/>
    <property type="match status" value="1"/>
</dbReference>
<evidence type="ECO:0000256" key="1">
    <source>
        <dbReference type="ARBA" id="ARBA00004651"/>
    </source>
</evidence>
<dbReference type="InterPro" id="IPR003148">
    <property type="entry name" value="RCK_N"/>
</dbReference>
<feature type="transmembrane region" description="Helical" evidence="2">
    <location>
        <begin position="87"/>
        <end position="105"/>
    </location>
</feature>
<protein>
    <submittedName>
        <fullName evidence="5">Voltage-gated potassium channel</fullName>
    </submittedName>
</protein>
<dbReference type="Pfam" id="PF02254">
    <property type="entry name" value="TrkA_N"/>
    <property type="match status" value="1"/>
</dbReference>
<name>A0A1M4YH78_9GAMM</name>
<evidence type="ECO:0000259" key="4">
    <source>
        <dbReference type="Pfam" id="PF07885"/>
    </source>
</evidence>
<proteinExistence type="predicted"/>
<dbReference type="Gene3D" id="3.40.50.720">
    <property type="entry name" value="NAD(P)-binding Rossmann-like Domain"/>
    <property type="match status" value="1"/>
</dbReference>
<keyword evidence="2" id="KW-1133">Transmembrane helix</keyword>
<accession>A0A1M4YH78</accession>
<gene>
    <name evidence="5" type="ORF">SAMN02745753_01214</name>
</gene>
<feature type="domain" description="Potassium channel" evidence="4">
    <location>
        <begin position="37"/>
        <end position="105"/>
    </location>
</feature>
<dbReference type="GO" id="GO:0006813">
    <property type="term" value="P:potassium ion transport"/>
    <property type="evidence" value="ECO:0007669"/>
    <property type="project" value="InterPro"/>
</dbReference>
<keyword evidence="5" id="KW-0813">Transport</keyword>
<dbReference type="SUPFAM" id="SSF81324">
    <property type="entry name" value="Voltage-gated potassium channels"/>
    <property type="match status" value="1"/>
</dbReference>
<keyword evidence="2" id="KW-0812">Transmembrane</keyword>
<dbReference type="OrthoDB" id="9813518at2"/>
<reference evidence="6" key="1">
    <citation type="submission" date="2016-11" db="EMBL/GenBank/DDBJ databases">
        <authorList>
            <person name="Varghese N."/>
            <person name="Submissions S."/>
        </authorList>
    </citation>
    <scope>NUCLEOTIDE SEQUENCE [LARGE SCALE GENOMIC DNA]</scope>
    <source>
        <strain evidence="6">DSM 16579</strain>
    </source>
</reference>
<evidence type="ECO:0000259" key="3">
    <source>
        <dbReference type="Pfam" id="PF02254"/>
    </source>
</evidence>
<dbReference type="EMBL" id="FQVF01000005">
    <property type="protein sequence ID" value="SHF04852.1"/>
    <property type="molecule type" value="Genomic_DNA"/>
</dbReference>
<feature type="domain" description="RCK N-terminal" evidence="3">
    <location>
        <begin position="176"/>
        <end position="261"/>
    </location>
</feature>
<dbReference type="PANTHER" id="PTHR43833:SF9">
    <property type="entry name" value="POTASSIUM CHANNEL PROTEIN YUGO-RELATED"/>
    <property type="match status" value="1"/>
</dbReference>
<dbReference type="GO" id="GO:0005886">
    <property type="term" value="C:plasma membrane"/>
    <property type="evidence" value="ECO:0007669"/>
    <property type="project" value="UniProtKB-SubCell"/>
</dbReference>
<comment type="subcellular location">
    <subcellularLocation>
        <location evidence="1">Cell membrane</location>
        <topology evidence="1">Multi-pass membrane protein</topology>
    </subcellularLocation>
</comment>
<dbReference type="AlphaFoldDB" id="A0A1M4YH78"/>
<keyword evidence="6" id="KW-1185">Reference proteome</keyword>
<evidence type="ECO:0000313" key="6">
    <source>
        <dbReference type="Proteomes" id="UP000184517"/>
    </source>
</evidence>
<dbReference type="PANTHER" id="PTHR43833">
    <property type="entry name" value="POTASSIUM CHANNEL PROTEIN 2-RELATED-RELATED"/>
    <property type="match status" value="1"/>
</dbReference>
<evidence type="ECO:0000313" key="5">
    <source>
        <dbReference type="EMBL" id="SHF04852.1"/>
    </source>
</evidence>
<dbReference type="InterPro" id="IPR050721">
    <property type="entry name" value="Trk_Ktr_HKT_K-transport"/>
</dbReference>
<dbReference type="InterPro" id="IPR036291">
    <property type="entry name" value="NAD(P)-bd_dom_sf"/>
</dbReference>
<dbReference type="InterPro" id="IPR013099">
    <property type="entry name" value="K_chnl_dom"/>
</dbReference>
<evidence type="ECO:0000256" key="2">
    <source>
        <dbReference type="SAM" id="Phobius"/>
    </source>
</evidence>
<organism evidence="5 6">
    <name type="scientific">Marinomonas polaris DSM 16579</name>
    <dbReference type="NCBI Taxonomy" id="1122206"/>
    <lineage>
        <taxon>Bacteria</taxon>
        <taxon>Pseudomonadati</taxon>
        <taxon>Pseudomonadota</taxon>
        <taxon>Gammaproteobacteria</taxon>
        <taxon>Oceanospirillales</taxon>
        <taxon>Oceanospirillaceae</taxon>
        <taxon>Marinomonas</taxon>
    </lineage>
</organism>
<dbReference type="Gene3D" id="1.10.287.70">
    <property type="match status" value="1"/>
</dbReference>
<keyword evidence="2" id="KW-0472">Membrane</keyword>
<keyword evidence="5" id="KW-0407">Ion channel</keyword>
<dbReference type="GO" id="GO:0034220">
    <property type="term" value="P:monoatomic ion transmembrane transport"/>
    <property type="evidence" value="ECO:0007669"/>
    <property type="project" value="UniProtKB-KW"/>
</dbReference>
<dbReference type="STRING" id="1122206.SAMN02745753_01214"/>